<accession>A0A0F9MAX6</accession>
<feature type="transmembrane region" description="Helical" evidence="1">
    <location>
        <begin position="1106"/>
        <end position="1127"/>
    </location>
</feature>
<sequence length="1207" mass="135388">MQSKKLRDRLRRTWLLVLLISFLIIFLNLDNKISSEMFNTNTENINNLKKYKDNLPIAISQSSPYEYSGVGSHQNVTEFGQGFFQNNEINATQNGNASIIVPYNWEANEILSNVTNIYEYDKLWMNETFDISDLKSWTNFSTGNYENYSYGWYNDPIGANSSVYMKLNGSGASWKDNNAYVNYSFYLDRENIPYTNWEINFNFRFITQQTNDWLLKMDAGSKVQIKIKVGNIERDFNLGKPSAYSNNTWYNDTIIPFTSELYNFDLPNKLSILFGLVCRGNIDLVTSGSLTTYFDNITLKIPNLPKPSQINLSITDNTNGDIKKVIDLSGYGKGKISFNNSWIGTIGGTSHEFSFSSNSSGKVYVNTDFFVNATSFSFTTTELAIKGSEFTVENGTVVIWTIYYPISIPGTYSTNYYFNVSKPSNWNVTHVYDPYGNDKISQVSETAGVGNTTLVIPNDITVNGRWKIVAESPNYVLNATIWKWATPIWEKNTSFEISNIIKINATIDNSLIPDLTQTNASLLIYYPNGTLWSQATQELWVDSSGNVEFSNFTLGANNATAGKYTVNVRWNDKNVTQVGLFVLNFDVIHHTALNRANDQGDFVTPIYTGDVVLIKVNYTDIDTGIGIIGANVNYTIDNETIITGDMIYFGGGIYVAEIDSSGLKNGIYNVSVSANKTYYKTQYKEKLIQLEIVEITSLTSPQIGGVNAPWGSNVSIEVNYTDYFDQGIPNASIDCDWALSSFTVQPGIPGQYEIILNTTIPQFGTYLLEINASKDGYENQKLFISINIRNIYTNLTFIQPDPVDFLSNISIQVEYGDIDNKILIPDADITISSQPDSQYWNSNDFLSEEISVGTYNLTFNSSLFGSGGTFRIYVTASETNFANATALINIFIGDISTYIDDIFINGQNKTDIRSITIPINSTVNITVNYIESVTKSNIVNATVEILGGSFSDNFTELPNEYKISIDTRDLGMGVKILTILAKRSGYTLASSDITIIVRSINTTIDTEAGGNLIQINLGDPYTLKIVLKNEDFGGYINASVAYSWEFGHDELKDLDNNGVYEVNFTNIPEGNFIIIITAFAGYDYNFEPFEITLIVTSPEAKPGTDWSWLVYILVGGIVGLVSVFTLYQTHYKYPPMVRKIRKLRKKVRKNKKTKPILIEGRESIIKNEFQKKIGAAEIEPKQVGEVILINKMKIPKGEDNQEIKKGE</sequence>
<organism evidence="2">
    <name type="scientific">marine sediment metagenome</name>
    <dbReference type="NCBI Taxonomy" id="412755"/>
    <lineage>
        <taxon>unclassified sequences</taxon>
        <taxon>metagenomes</taxon>
        <taxon>ecological metagenomes</taxon>
    </lineage>
</organism>
<dbReference type="AlphaFoldDB" id="A0A0F9MAX6"/>
<protein>
    <submittedName>
        <fullName evidence="2">Uncharacterized protein</fullName>
    </submittedName>
</protein>
<comment type="caution">
    <text evidence="2">The sequence shown here is derived from an EMBL/GenBank/DDBJ whole genome shotgun (WGS) entry which is preliminary data.</text>
</comment>
<keyword evidence="1" id="KW-0472">Membrane</keyword>
<keyword evidence="1" id="KW-1133">Transmembrane helix</keyword>
<name>A0A0F9MAX6_9ZZZZ</name>
<evidence type="ECO:0000256" key="1">
    <source>
        <dbReference type="SAM" id="Phobius"/>
    </source>
</evidence>
<gene>
    <name evidence="2" type="ORF">LCGC14_1406730</name>
</gene>
<proteinExistence type="predicted"/>
<evidence type="ECO:0000313" key="2">
    <source>
        <dbReference type="EMBL" id="KKM73805.1"/>
    </source>
</evidence>
<reference evidence="2" key="1">
    <citation type="journal article" date="2015" name="Nature">
        <title>Complex archaea that bridge the gap between prokaryotes and eukaryotes.</title>
        <authorList>
            <person name="Spang A."/>
            <person name="Saw J.H."/>
            <person name="Jorgensen S.L."/>
            <person name="Zaremba-Niedzwiedzka K."/>
            <person name="Martijn J."/>
            <person name="Lind A.E."/>
            <person name="van Eijk R."/>
            <person name="Schleper C."/>
            <person name="Guy L."/>
            <person name="Ettema T.J."/>
        </authorList>
    </citation>
    <scope>NUCLEOTIDE SEQUENCE</scope>
</reference>
<dbReference type="EMBL" id="LAZR01009243">
    <property type="protein sequence ID" value="KKM73805.1"/>
    <property type="molecule type" value="Genomic_DNA"/>
</dbReference>
<feature type="transmembrane region" description="Helical" evidence="1">
    <location>
        <begin position="12"/>
        <end position="29"/>
    </location>
</feature>
<keyword evidence="1" id="KW-0812">Transmembrane</keyword>